<protein>
    <submittedName>
        <fullName evidence="2">Uncharacterized protein</fullName>
    </submittedName>
</protein>
<dbReference type="Proteomes" id="UP000077521">
    <property type="component" value="Unassembled WGS sequence"/>
</dbReference>
<feature type="region of interest" description="Disordered" evidence="1">
    <location>
        <begin position="56"/>
        <end position="121"/>
    </location>
</feature>
<evidence type="ECO:0000313" key="3">
    <source>
        <dbReference type="Proteomes" id="UP000077521"/>
    </source>
</evidence>
<proteinExistence type="predicted"/>
<keyword evidence="3" id="KW-1185">Reference proteome</keyword>
<organism evidence="2 3">
    <name type="scientific">Tilletia indica</name>
    <dbReference type="NCBI Taxonomy" id="43049"/>
    <lineage>
        <taxon>Eukaryota</taxon>
        <taxon>Fungi</taxon>
        <taxon>Dikarya</taxon>
        <taxon>Basidiomycota</taxon>
        <taxon>Ustilaginomycotina</taxon>
        <taxon>Exobasidiomycetes</taxon>
        <taxon>Tilletiales</taxon>
        <taxon>Tilletiaceae</taxon>
        <taxon>Tilletia</taxon>
    </lineage>
</organism>
<reference evidence="2" key="2">
    <citation type="journal article" date="2019" name="IMA Fungus">
        <title>Genome sequencing and comparison of five Tilletia species to identify candidate genes for the detection of regulated species infecting wheat.</title>
        <authorList>
            <person name="Nguyen H.D.T."/>
            <person name="Sultana T."/>
            <person name="Kesanakurti P."/>
            <person name="Hambleton S."/>
        </authorList>
    </citation>
    <scope>NUCLEOTIDE SEQUENCE</scope>
    <source>
        <strain evidence="2">DAOMC 236416</strain>
    </source>
</reference>
<feature type="compositionally biased region" description="Polar residues" evidence="1">
    <location>
        <begin position="26"/>
        <end position="37"/>
    </location>
</feature>
<name>A0A8T8SK95_9BASI</name>
<feature type="region of interest" description="Disordered" evidence="1">
    <location>
        <begin position="1"/>
        <end position="43"/>
    </location>
</feature>
<dbReference type="AlphaFoldDB" id="A0A8T8SK95"/>
<feature type="compositionally biased region" description="Basic and acidic residues" evidence="1">
    <location>
        <begin position="102"/>
        <end position="113"/>
    </location>
</feature>
<sequence>MYEQDQSKDQQQQQQQSRTGFAMSTDDLQSFLGSLASNPAGEGMMSNATFMDMQQGASAQGSVGQNTMFASPSGPFAGSATHMNSGMSHPFGQQAHQIPMQHPHEPPDYRRQSSEFNAQIA</sequence>
<gene>
    <name evidence="2" type="ORF">A4X13_0g7610</name>
</gene>
<dbReference type="EMBL" id="LWDF02000992">
    <property type="protein sequence ID" value="KAE8240991.1"/>
    <property type="molecule type" value="Genomic_DNA"/>
</dbReference>
<comment type="caution">
    <text evidence="2">The sequence shown here is derived from an EMBL/GenBank/DDBJ whole genome shotgun (WGS) entry which is preliminary data.</text>
</comment>
<feature type="non-terminal residue" evidence="2">
    <location>
        <position position="1"/>
    </location>
</feature>
<feature type="compositionally biased region" description="Low complexity" evidence="1">
    <location>
        <begin position="56"/>
        <end position="65"/>
    </location>
</feature>
<reference evidence="2" key="1">
    <citation type="submission" date="2016-04" db="EMBL/GenBank/DDBJ databases">
        <authorList>
            <person name="Nguyen H.D."/>
            <person name="Samba Siva P."/>
            <person name="Cullis J."/>
            <person name="Levesque C.A."/>
            <person name="Hambleton S."/>
        </authorList>
    </citation>
    <scope>NUCLEOTIDE SEQUENCE</scope>
    <source>
        <strain evidence="2">DAOMC 236416</strain>
    </source>
</reference>
<evidence type="ECO:0000256" key="1">
    <source>
        <dbReference type="SAM" id="MobiDB-lite"/>
    </source>
</evidence>
<accession>A0A8T8SK95</accession>
<evidence type="ECO:0000313" key="2">
    <source>
        <dbReference type="EMBL" id="KAE8240991.1"/>
    </source>
</evidence>